<accession>A0A255GKD6</accession>
<dbReference type="RefSeq" id="WP_094405604.1">
    <property type="nucleotide sequence ID" value="NZ_NMVO01000013.1"/>
</dbReference>
<dbReference type="EMBL" id="NMVO01000013">
    <property type="protein sequence ID" value="OYO13434.1"/>
    <property type="molecule type" value="Genomic_DNA"/>
</dbReference>
<dbReference type="CDD" id="cd07377">
    <property type="entry name" value="WHTH_GntR"/>
    <property type="match status" value="1"/>
</dbReference>
<dbReference type="PRINTS" id="PR00035">
    <property type="entry name" value="HTHGNTR"/>
</dbReference>
<evidence type="ECO:0000313" key="5">
    <source>
        <dbReference type="EMBL" id="OYO13434.1"/>
    </source>
</evidence>
<gene>
    <name evidence="5" type="ORF">CGZ94_10670</name>
</gene>
<proteinExistence type="predicted"/>
<dbReference type="PANTHER" id="PTHR43537">
    <property type="entry name" value="TRANSCRIPTIONAL REGULATOR, GNTR FAMILY"/>
    <property type="match status" value="1"/>
</dbReference>
<dbReference type="SMART" id="SM00895">
    <property type="entry name" value="FCD"/>
    <property type="match status" value="1"/>
</dbReference>
<protein>
    <submittedName>
        <fullName evidence="5">GntR family transcriptional regulator</fullName>
    </submittedName>
</protein>
<evidence type="ECO:0000256" key="3">
    <source>
        <dbReference type="ARBA" id="ARBA00023163"/>
    </source>
</evidence>
<dbReference type="PROSITE" id="PS50949">
    <property type="entry name" value="HTH_GNTR"/>
    <property type="match status" value="1"/>
</dbReference>
<dbReference type="InterPro" id="IPR036388">
    <property type="entry name" value="WH-like_DNA-bd_sf"/>
</dbReference>
<dbReference type="SMART" id="SM00345">
    <property type="entry name" value="HTH_GNTR"/>
    <property type="match status" value="1"/>
</dbReference>
<dbReference type="Gene3D" id="1.10.10.10">
    <property type="entry name" value="Winged helix-like DNA-binding domain superfamily/Winged helix DNA-binding domain"/>
    <property type="match status" value="1"/>
</dbReference>
<organism evidence="5 6">
    <name type="scientific">Enemella evansiae</name>
    <dbReference type="NCBI Taxonomy" id="2016499"/>
    <lineage>
        <taxon>Bacteria</taxon>
        <taxon>Bacillati</taxon>
        <taxon>Actinomycetota</taxon>
        <taxon>Actinomycetes</taxon>
        <taxon>Propionibacteriales</taxon>
        <taxon>Propionibacteriaceae</taxon>
        <taxon>Enemella</taxon>
    </lineage>
</organism>
<dbReference type="Proteomes" id="UP000215896">
    <property type="component" value="Unassembled WGS sequence"/>
</dbReference>
<dbReference type="Pfam" id="PF00392">
    <property type="entry name" value="GntR"/>
    <property type="match status" value="1"/>
</dbReference>
<name>A0A255GKD6_9ACTN</name>
<dbReference type="Pfam" id="PF07729">
    <property type="entry name" value="FCD"/>
    <property type="match status" value="1"/>
</dbReference>
<dbReference type="AlphaFoldDB" id="A0A255GKD6"/>
<sequence length="242" mass="26849">MAEENAWRIVGQRGLTARIKGEILRVMTERRLRSGDRLPAERELAALLGVSRPSVREAIRLLQAEGRLDVRHGSGVFVTEPETQERLRRQLSPATDLDLLYDMREVLEVPAARWAAERQLPELAEVRRAFDALDSYARSDAIDFDELQRLDITFHTRIVQASGNNLLVQTQSVIYDLILDGMRSTLLVPGRLEASRADHAAILAALEAGDPEAAAAASYAHIQAARAAATENPEQLTRRPTG</sequence>
<dbReference type="InterPro" id="IPR011711">
    <property type="entry name" value="GntR_C"/>
</dbReference>
<dbReference type="SUPFAM" id="SSF48008">
    <property type="entry name" value="GntR ligand-binding domain-like"/>
    <property type="match status" value="1"/>
</dbReference>
<evidence type="ECO:0000256" key="1">
    <source>
        <dbReference type="ARBA" id="ARBA00023015"/>
    </source>
</evidence>
<dbReference type="OrthoDB" id="4164516at2"/>
<keyword evidence="2" id="KW-0238">DNA-binding</keyword>
<reference evidence="5 6" key="1">
    <citation type="submission" date="2017-07" db="EMBL/GenBank/DDBJ databases">
        <title>Draft whole genome sequences of clinical Proprionibacteriaceae strains.</title>
        <authorList>
            <person name="Bernier A.-M."/>
            <person name="Bernard K."/>
            <person name="Domingo M.-C."/>
        </authorList>
    </citation>
    <scope>NUCLEOTIDE SEQUENCE [LARGE SCALE GENOMIC DNA]</scope>
    <source>
        <strain evidence="5 6">NML 030167</strain>
    </source>
</reference>
<dbReference type="Gene3D" id="1.20.120.530">
    <property type="entry name" value="GntR ligand-binding domain-like"/>
    <property type="match status" value="1"/>
</dbReference>
<keyword evidence="6" id="KW-1185">Reference proteome</keyword>
<keyword evidence="1" id="KW-0805">Transcription regulation</keyword>
<dbReference type="GO" id="GO:0003677">
    <property type="term" value="F:DNA binding"/>
    <property type="evidence" value="ECO:0007669"/>
    <property type="project" value="UniProtKB-KW"/>
</dbReference>
<comment type="caution">
    <text evidence="5">The sequence shown here is derived from an EMBL/GenBank/DDBJ whole genome shotgun (WGS) entry which is preliminary data.</text>
</comment>
<dbReference type="InterPro" id="IPR008920">
    <property type="entry name" value="TF_FadR/GntR_C"/>
</dbReference>
<dbReference type="PANTHER" id="PTHR43537:SF5">
    <property type="entry name" value="UXU OPERON TRANSCRIPTIONAL REGULATOR"/>
    <property type="match status" value="1"/>
</dbReference>
<keyword evidence="3" id="KW-0804">Transcription</keyword>
<dbReference type="GO" id="GO:0003700">
    <property type="term" value="F:DNA-binding transcription factor activity"/>
    <property type="evidence" value="ECO:0007669"/>
    <property type="project" value="InterPro"/>
</dbReference>
<dbReference type="SUPFAM" id="SSF46785">
    <property type="entry name" value="Winged helix' DNA-binding domain"/>
    <property type="match status" value="1"/>
</dbReference>
<feature type="domain" description="HTH gntR-type" evidence="4">
    <location>
        <begin position="13"/>
        <end position="81"/>
    </location>
</feature>
<dbReference type="InterPro" id="IPR036390">
    <property type="entry name" value="WH_DNA-bd_sf"/>
</dbReference>
<dbReference type="InterPro" id="IPR000524">
    <property type="entry name" value="Tscrpt_reg_HTH_GntR"/>
</dbReference>
<evidence type="ECO:0000313" key="6">
    <source>
        <dbReference type="Proteomes" id="UP000215896"/>
    </source>
</evidence>
<evidence type="ECO:0000256" key="2">
    <source>
        <dbReference type="ARBA" id="ARBA00023125"/>
    </source>
</evidence>
<evidence type="ECO:0000259" key="4">
    <source>
        <dbReference type="PROSITE" id="PS50949"/>
    </source>
</evidence>